<comment type="caution">
    <text evidence="2">The sequence shown here is derived from an EMBL/GenBank/DDBJ whole genome shotgun (WGS) entry which is preliminary data.</text>
</comment>
<evidence type="ECO:0000313" key="2">
    <source>
        <dbReference type="EMBL" id="PIP24672.1"/>
    </source>
</evidence>
<keyword evidence="1" id="KW-0472">Membrane</keyword>
<evidence type="ECO:0000313" key="3">
    <source>
        <dbReference type="Proteomes" id="UP000237258"/>
    </source>
</evidence>
<name>A0A2G9YZL7_9BACT</name>
<dbReference type="EMBL" id="PCRR01000016">
    <property type="protein sequence ID" value="PIP24672.1"/>
    <property type="molecule type" value="Genomic_DNA"/>
</dbReference>
<proteinExistence type="predicted"/>
<gene>
    <name evidence="2" type="ORF">COX33_00675</name>
</gene>
<dbReference type="InterPro" id="IPR014717">
    <property type="entry name" value="Transl_elong_EF1B/ribsomal_bS6"/>
</dbReference>
<sequence>MTLKTKINLSIVAFIILTIFIIVFLIPHLFSEIKKSSRELISQKEKLAEFQAMTEDLEKFKSDYPEIKENLEKINILFIDPEVPVDFISFLEKTSNNCKVKLDISLGLPQKIEKDPWPSISLQIRSASSFSNFLRFLEKLEQSSYLIEIQNLSIARLSEMELTQPFPQTELLERLVSGDVKATFSIKVFTK</sequence>
<dbReference type="AlphaFoldDB" id="A0A2G9YZL7"/>
<keyword evidence="1" id="KW-0812">Transmembrane</keyword>
<accession>A0A2G9YZL7</accession>
<protein>
    <recommendedName>
        <fullName evidence="4">Type 4a pilus biogenesis protein PilO</fullName>
    </recommendedName>
</protein>
<evidence type="ECO:0008006" key="4">
    <source>
        <dbReference type="Google" id="ProtNLM"/>
    </source>
</evidence>
<reference evidence="2 3" key="1">
    <citation type="submission" date="2017-09" db="EMBL/GenBank/DDBJ databases">
        <title>Depth-based differentiation of microbial function through sediment-hosted aquifers and enrichment of novel symbionts in the deep terrestrial subsurface.</title>
        <authorList>
            <person name="Probst A.J."/>
            <person name="Ladd B."/>
            <person name="Jarett J.K."/>
            <person name="Geller-Mcgrath D.E."/>
            <person name="Sieber C.M."/>
            <person name="Emerson J.B."/>
            <person name="Anantharaman K."/>
            <person name="Thomas B.C."/>
            <person name="Malmstrom R."/>
            <person name="Stieglmeier M."/>
            <person name="Klingl A."/>
            <person name="Woyke T."/>
            <person name="Ryan C.M."/>
            <person name="Banfield J.F."/>
        </authorList>
    </citation>
    <scope>NUCLEOTIDE SEQUENCE [LARGE SCALE GENOMIC DNA]</scope>
    <source>
        <strain evidence="2">CG23_combo_of_CG06-09_8_20_14_all_36_125</strain>
    </source>
</reference>
<keyword evidence="1" id="KW-1133">Transmembrane helix</keyword>
<dbReference type="Gene3D" id="3.30.70.60">
    <property type="match status" value="1"/>
</dbReference>
<dbReference type="Proteomes" id="UP000237258">
    <property type="component" value="Unassembled WGS sequence"/>
</dbReference>
<evidence type="ECO:0000256" key="1">
    <source>
        <dbReference type="SAM" id="Phobius"/>
    </source>
</evidence>
<feature type="transmembrane region" description="Helical" evidence="1">
    <location>
        <begin position="7"/>
        <end position="30"/>
    </location>
</feature>
<organism evidence="2 3">
    <name type="scientific">Candidatus Nealsonbacteria bacterium CG23_combo_of_CG06-09_8_20_14_all_36_125</name>
    <dbReference type="NCBI Taxonomy" id="1974719"/>
    <lineage>
        <taxon>Bacteria</taxon>
        <taxon>Candidatus Nealsoniibacteriota</taxon>
    </lineage>
</organism>